<name>A0ABS4N6I0_9ACTN</name>
<dbReference type="EMBL" id="JAGGLR010000032">
    <property type="protein sequence ID" value="MBP2067608.1"/>
    <property type="molecule type" value="Genomic_DNA"/>
</dbReference>
<comment type="caution">
    <text evidence="2">The sequence shown here is derived from an EMBL/GenBank/DDBJ whole genome shotgun (WGS) entry which is preliminary data.</text>
</comment>
<keyword evidence="3" id="KW-1185">Reference proteome</keyword>
<feature type="compositionally biased region" description="Gly residues" evidence="1">
    <location>
        <begin position="41"/>
        <end position="50"/>
    </location>
</feature>
<dbReference type="Proteomes" id="UP000756710">
    <property type="component" value="Unassembled WGS sequence"/>
</dbReference>
<protein>
    <submittedName>
        <fullName evidence="2">Uncharacterized protein</fullName>
    </submittedName>
</protein>
<feature type="compositionally biased region" description="Basic and acidic residues" evidence="1">
    <location>
        <begin position="51"/>
        <end position="61"/>
    </location>
</feature>
<sequence>MQTPRGPRRLSRSGIRRAGESGFVLGLGGLAGLQRDRVRGQGPGPQGRGQPGDRKASASRF</sequence>
<gene>
    <name evidence="2" type="ORF">J2Z30_008675</name>
</gene>
<feature type="compositionally biased region" description="Basic residues" evidence="1">
    <location>
        <begin position="1"/>
        <end position="15"/>
    </location>
</feature>
<evidence type="ECO:0000313" key="2">
    <source>
        <dbReference type="EMBL" id="MBP2067608.1"/>
    </source>
</evidence>
<organism evidence="2 3">
    <name type="scientific">Streptomyces iranensis</name>
    <dbReference type="NCBI Taxonomy" id="576784"/>
    <lineage>
        <taxon>Bacteria</taxon>
        <taxon>Bacillati</taxon>
        <taxon>Actinomycetota</taxon>
        <taxon>Actinomycetes</taxon>
        <taxon>Kitasatosporales</taxon>
        <taxon>Streptomycetaceae</taxon>
        <taxon>Streptomyces</taxon>
        <taxon>Streptomyces violaceusniger group</taxon>
    </lineage>
</organism>
<feature type="region of interest" description="Disordered" evidence="1">
    <location>
        <begin position="1"/>
        <end position="61"/>
    </location>
</feature>
<dbReference type="RefSeq" id="WP_209469081.1">
    <property type="nucleotide sequence ID" value="NZ_BAABDR010000100.1"/>
</dbReference>
<evidence type="ECO:0000256" key="1">
    <source>
        <dbReference type="SAM" id="MobiDB-lite"/>
    </source>
</evidence>
<evidence type="ECO:0000313" key="3">
    <source>
        <dbReference type="Proteomes" id="UP000756710"/>
    </source>
</evidence>
<accession>A0ABS4N6I0</accession>
<proteinExistence type="predicted"/>
<reference evidence="2 3" key="1">
    <citation type="submission" date="2021-03" db="EMBL/GenBank/DDBJ databases">
        <title>Genomic Encyclopedia of Type Strains, Phase IV (KMG-IV): sequencing the most valuable type-strain genomes for metagenomic binning, comparative biology and taxonomic classification.</title>
        <authorList>
            <person name="Goeker M."/>
        </authorList>
    </citation>
    <scope>NUCLEOTIDE SEQUENCE [LARGE SCALE GENOMIC DNA]</scope>
    <source>
        <strain evidence="2 3">DSM 41954</strain>
    </source>
</reference>